<proteinExistence type="predicted"/>
<reference evidence="2 3" key="1">
    <citation type="submission" date="2019-10" db="EMBL/GenBank/DDBJ databases">
        <title>Pseudomonas dajingensis sp. nov., isolated from the profound head ulcers of farmed Murray cod (Maccullochella peelii peelii).</title>
        <authorList>
            <person name="Liu Y."/>
        </authorList>
    </citation>
    <scope>NUCLEOTIDE SEQUENCE [LARGE SCALE GENOMIC DNA]</scope>
    <source>
        <strain evidence="2 3">MC042</strain>
    </source>
</reference>
<organism evidence="2 3">
    <name type="scientific">Pseudomonas piscis</name>
    <dbReference type="NCBI Taxonomy" id="2614538"/>
    <lineage>
        <taxon>Bacteria</taxon>
        <taxon>Pseudomonadati</taxon>
        <taxon>Pseudomonadota</taxon>
        <taxon>Gammaproteobacteria</taxon>
        <taxon>Pseudomonadales</taxon>
        <taxon>Pseudomonadaceae</taxon>
        <taxon>Pseudomonas</taxon>
    </lineage>
</organism>
<evidence type="ECO:0000256" key="1">
    <source>
        <dbReference type="SAM" id="Phobius"/>
    </source>
</evidence>
<gene>
    <name evidence="2" type="ORF">GDH07_11955</name>
</gene>
<dbReference type="AlphaFoldDB" id="A0A7X1PLN8"/>
<keyword evidence="1" id="KW-1133">Transmembrane helix</keyword>
<keyword evidence="1" id="KW-0812">Transmembrane</keyword>
<protein>
    <submittedName>
        <fullName evidence="2">Uncharacterized protein</fullName>
    </submittedName>
</protein>
<accession>A0A7X1PLN8</accession>
<evidence type="ECO:0000313" key="2">
    <source>
        <dbReference type="EMBL" id="MQA54027.1"/>
    </source>
</evidence>
<keyword evidence="1" id="KW-0472">Membrane</keyword>
<feature type="transmembrane region" description="Helical" evidence="1">
    <location>
        <begin position="42"/>
        <end position="63"/>
    </location>
</feature>
<dbReference type="Proteomes" id="UP000486534">
    <property type="component" value="Unassembled WGS sequence"/>
</dbReference>
<name>A0A7X1PLN8_9PSED</name>
<dbReference type="EMBL" id="WHUV01000002">
    <property type="protein sequence ID" value="MQA54027.1"/>
    <property type="molecule type" value="Genomic_DNA"/>
</dbReference>
<comment type="caution">
    <text evidence="2">The sequence shown here is derived from an EMBL/GenBank/DDBJ whole genome shotgun (WGS) entry which is preliminary data.</text>
</comment>
<feature type="transmembrane region" description="Helical" evidence="1">
    <location>
        <begin position="157"/>
        <end position="177"/>
    </location>
</feature>
<sequence>MKSWIKTLLVTLLAAALCLLFARVVLPPVLMLIMLPSWEGGGWYWANLLLAGFLAGLLVAPLLPTRRFYPVPLLLLLSALLVLHNWSESRCNDAQLQAIEQLAAREASHAKLELSDEQLAPSDPTPVNKVPGVWADEQGYGFRYSCIRPGETLSRLLPLSMSYGTGLLGLLLALLIVPRRRTVDALP</sequence>
<evidence type="ECO:0000313" key="3">
    <source>
        <dbReference type="Proteomes" id="UP000486534"/>
    </source>
</evidence>
<dbReference type="RefSeq" id="WP_152897653.1">
    <property type="nucleotide sequence ID" value="NZ_WHUV01000002.1"/>
</dbReference>
<feature type="transmembrane region" description="Helical" evidence="1">
    <location>
        <begin position="68"/>
        <end position="86"/>
    </location>
</feature>